<dbReference type="PROSITE" id="PS51257">
    <property type="entry name" value="PROKAR_LIPOPROTEIN"/>
    <property type="match status" value="1"/>
</dbReference>
<proteinExistence type="predicted"/>
<evidence type="ECO:0000313" key="2">
    <source>
        <dbReference type="EMBL" id="CEG42821.1"/>
    </source>
</evidence>
<feature type="signal peptide" evidence="1">
    <location>
        <begin position="1"/>
        <end position="31"/>
    </location>
</feature>
<dbReference type="AlphaFoldDB" id="A0A0P1ANI5"/>
<reference evidence="3" key="1">
    <citation type="submission" date="2014-09" db="EMBL/GenBank/DDBJ databases">
        <authorList>
            <person name="Sharma Rahul"/>
            <person name="Thines Marco"/>
        </authorList>
    </citation>
    <scope>NUCLEOTIDE SEQUENCE [LARGE SCALE GENOMIC DNA]</scope>
</reference>
<evidence type="ECO:0000256" key="1">
    <source>
        <dbReference type="SAM" id="SignalP"/>
    </source>
</evidence>
<feature type="chain" id="PRO_5006058799" description="RxLR-like protein" evidence="1">
    <location>
        <begin position="32"/>
        <end position="317"/>
    </location>
</feature>
<sequence length="317" mass="36858">MLTMLKLSPFLRAVALLSTVTLLACTDSVSASNEVWPDHNTSAASNQTHAHVKIGSRREVDENHDQYEERVYDIDEALKIKEFIEEYSKKVMEYADIALKHWASTVYNDFLGRYDDVMRAKLFIEGLSSEDESAQRLTKMLRNAQFENWYESDISHEDLRERLKLNLQDIKTFDNPVWMIWHEYVIWRYKRHMAKWKMQGNIRPFEMLVSDHHDDFNLLVAQTEAASNRAAAALVKYELIEFASRFDNNEEILSKKLMTKTLGTNFQLKAPTAVMFLIECCPNITSENLLRYLRKYLFSVICGASDFAIRCALQADA</sequence>
<dbReference type="Proteomes" id="UP000054928">
    <property type="component" value="Unassembled WGS sequence"/>
</dbReference>
<keyword evidence="3" id="KW-1185">Reference proteome</keyword>
<dbReference type="EMBL" id="CCYD01000645">
    <property type="protein sequence ID" value="CEG42821.1"/>
    <property type="molecule type" value="Genomic_DNA"/>
</dbReference>
<protein>
    <recommendedName>
        <fullName evidence="4">RxLR-like protein</fullName>
    </recommendedName>
</protein>
<organism evidence="2 3">
    <name type="scientific">Plasmopara halstedii</name>
    <name type="common">Downy mildew of sunflower</name>
    <dbReference type="NCBI Taxonomy" id="4781"/>
    <lineage>
        <taxon>Eukaryota</taxon>
        <taxon>Sar</taxon>
        <taxon>Stramenopiles</taxon>
        <taxon>Oomycota</taxon>
        <taxon>Peronosporomycetes</taxon>
        <taxon>Peronosporales</taxon>
        <taxon>Peronosporaceae</taxon>
        <taxon>Plasmopara</taxon>
    </lineage>
</organism>
<accession>A0A0P1ANI5</accession>
<evidence type="ECO:0000313" key="3">
    <source>
        <dbReference type="Proteomes" id="UP000054928"/>
    </source>
</evidence>
<dbReference type="RefSeq" id="XP_024579190.1">
    <property type="nucleotide sequence ID" value="XM_024728743.1"/>
</dbReference>
<keyword evidence="1" id="KW-0732">Signal</keyword>
<name>A0A0P1ANI5_PLAHL</name>
<evidence type="ECO:0008006" key="4">
    <source>
        <dbReference type="Google" id="ProtNLM"/>
    </source>
</evidence>
<dbReference type="GeneID" id="36408119"/>